<evidence type="ECO:0000313" key="9">
    <source>
        <dbReference type="Proteomes" id="UP000784286"/>
    </source>
</evidence>
<dbReference type="Gene3D" id="2.60.40.10">
    <property type="entry name" value="Immunoglobulins"/>
    <property type="match status" value="2"/>
</dbReference>
<dbReference type="InterPro" id="IPR017853">
    <property type="entry name" value="GH"/>
</dbReference>
<dbReference type="SUPFAM" id="SSF49303">
    <property type="entry name" value="beta-Galactosidase/glucuronidase domain"/>
    <property type="match status" value="1"/>
</dbReference>
<dbReference type="InterPro" id="IPR006101">
    <property type="entry name" value="Glyco_hydro_2"/>
</dbReference>
<reference evidence="8" key="2">
    <citation type="submission" date="2021-04" db="EMBL/GenBank/DDBJ databases">
        <authorList>
            <person name="Gilroy R."/>
        </authorList>
    </citation>
    <scope>NUCLEOTIDE SEQUENCE</scope>
    <source>
        <strain evidence="8">8470</strain>
    </source>
</reference>
<feature type="domain" description="Glycosyl hydrolases family 2 sugar binding" evidence="6">
    <location>
        <begin position="75"/>
        <end position="148"/>
    </location>
</feature>
<evidence type="ECO:0000259" key="6">
    <source>
        <dbReference type="Pfam" id="PF02837"/>
    </source>
</evidence>
<keyword evidence="2 8" id="KW-0378">Hydrolase</keyword>
<dbReference type="InterPro" id="IPR036156">
    <property type="entry name" value="Beta-gal/glucu_dom_sf"/>
</dbReference>
<feature type="domain" description="Glycoside hydrolase family 2 immunoglobulin-like beta-sandwich" evidence="4">
    <location>
        <begin position="191"/>
        <end position="296"/>
    </location>
</feature>
<comment type="caution">
    <text evidence="8">The sequence shown here is derived from an EMBL/GenBank/DDBJ whole genome shotgun (WGS) entry which is preliminary data.</text>
</comment>
<evidence type="ECO:0000259" key="5">
    <source>
        <dbReference type="Pfam" id="PF02836"/>
    </source>
</evidence>
<dbReference type="PANTHER" id="PTHR42732:SF1">
    <property type="entry name" value="BETA-MANNOSIDASE"/>
    <property type="match status" value="1"/>
</dbReference>
<dbReference type="Pfam" id="PF02836">
    <property type="entry name" value="Glyco_hydro_2_C"/>
    <property type="match status" value="1"/>
</dbReference>
<dbReference type="AlphaFoldDB" id="A0A948TKF5"/>
<evidence type="ECO:0000256" key="1">
    <source>
        <dbReference type="ARBA" id="ARBA00007401"/>
    </source>
</evidence>
<dbReference type="GO" id="GO:0004553">
    <property type="term" value="F:hydrolase activity, hydrolyzing O-glycosyl compounds"/>
    <property type="evidence" value="ECO:0007669"/>
    <property type="project" value="InterPro"/>
</dbReference>
<evidence type="ECO:0000259" key="4">
    <source>
        <dbReference type="Pfam" id="PF00703"/>
    </source>
</evidence>
<dbReference type="Pfam" id="PF00703">
    <property type="entry name" value="Glyco_hydro_2"/>
    <property type="match status" value="1"/>
</dbReference>
<feature type="domain" description="DUF4982" evidence="7">
    <location>
        <begin position="616"/>
        <end position="670"/>
    </location>
</feature>
<dbReference type="PANTHER" id="PTHR42732">
    <property type="entry name" value="BETA-GALACTOSIDASE"/>
    <property type="match status" value="1"/>
</dbReference>
<dbReference type="Gene3D" id="2.60.120.260">
    <property type="entry name" value="Galactose-binding domain-like"/>
    <property type="match status" value="1"/>
</dbReference>
<dbReference type="SUPFAM" id="SSF51445">
    <property type="entry name" value="(Trans)glycosidases"/>
    <property type="match status" value="1"/>
</dbReference>
<dbReference type="InterPro" id="IPR013783">
    <property type="entry name" value="Ig-like_fold"/>
</dbReference>
<protein>
    <submittedName>
        <fullName evidence="8">Glycoside hydrolase family 2 protein</fullName>
    </submittedName>
</protein>
<dbReference type="Gene3D" id="3.20.20.80">
    <property type="entry name" value="Glycosidases"/>
    <property type="match status" value="1"/>
</dbReference>
<dbReference type="InterPro" id="IPR051913">
    <property type="entry name" value="GH2_Domain-Containing"/>
</dbReference>
<dbReference type="GO" id="GO:0005975">
    <property type="term" value="P:carbohydrate metabolic process"/>
    <property type="evidence" value="ECO:0007669"/>
    <property type="project" value="InterPro"/>
</dbReference>
<name>A0A948TKF5_9BACT</name>
<proteinExistence type="inferred from homology"/>
<dbReference type="Proteomes" id="UP000784286">
    <property type="component" value="Unassembled WGS sequence"/>
</dbReference>
<organism evidence="8 9">
    <name type="scientific">Candidatus Phocaeicola excrementipullorum</name>
    <dbReference type="NCBI Taxonomy" id="2838731"/>
    <lineage>
        <taxon>Bacteria</taxon>
        <taxon>Pseudomonadati</taxon>
        <taxon>Bacteroidota</taxon>
        <taxon>Bacteroidia</taxon>
        <taxon>Bacteroidales</taxon>
        <taxon>Bacteroidaceae</taxon>
        <taxon>Phocaeicola</taxon>
    </lineage>
</organism>
<dbReference type="InterPro" id="IPR032311">
    <property type="entry name" value="DUF4982"/>
</dbReference>
<evidence type="ECO:0000313" key="8">
    <source>
        <dbReference type="EMBL" id="MBU3855098.1"/>
    </source>
</evidence>
<evidence type="ECO:0000259" key="7">
    <source>
        <dbReference type="Pfam" id="PF16355"/>
    </source>
</evidence>
<dbReference type="PRINTS" id="PR00132">
    <property type="entry name" value="GLHYDRLASE2"/>
</dbReference>
<feature type="domain" description="Glycoside hydrolase family 2 catalytic" evidence="5">
    <location>
        <begin position="303"/>
        <end position="592"/>
    </location>
</feature>
<evidence type="ECO:0000256" key="3">
    <source>
        <dbReference type="ARBA" id="ARBA00023295"/>
    </source>
</evidence>
<sequence length="690" mass="78129">MNLRNGIYALTFCASLAQAQTQVINEDWRFCKSEQTSPSSLSSATGWTTVNLPHTWNAEDGQDGGLGYHGGGVYYRGTGWYTKEIRFNRKDSDKQIILRFGAANYDMELFVNGQPAGTHKGGYTAFAFDITPFIRFGENNGIAVRVSNAVNLPIPPLHADFTFYGGLPRGVEILRENKIHITDEDFGSHGVYIKQESVSDTEASVAVTTKVCNRSRKDSRISVSVTIKDRNGNIVKEDIRQVKINAGEITPVTQRFTIANPHLWNGTEDPYLYRTEIKVSAGKKVLDSEVQPLGLRYYRIDPDKGFFLNGQAYPLRGVAMHEGRMDKGNALTDNERKADLDMVKEIGANYVRISHYQHGDFTYNYLDSLGIMCWTEIPLIDYIIDSEEFTANCETVLKSLIRQLYNHPSVIVWGLSNEITFYKGPDPLPLTKRLNDLAHSEDPTRPTVLAAMHHEKDVNFIPDAYSINPYYGWYYGKAEDIGPVLDRLHQKYPKACIGISEYGAGAHPFHQQEGLYVPATTGHWHPENVQAHFHEVHWEAIKQRPYLWSTSIWAMFDFASDNRHEGNQPGINDKGLVTFDRKIKKDAFYFYKANWNPSPMVHICGKRFTKRDTECTAVKIYSNCDNVKLTVNGKEVPLQKGKNAVYLSETITLSKGENKISTVAYKDGKEYKDNTVWYYVPLKQTIPGAE</sequence>
<dbReference type="EMBL" id="JAHLFJ010000007">
    <property type="protein sequence ID" value="MBU3855098.1"/>
    <property type="molecule type" value="Genomic_DNA"/>
</dbReference>
<reference evidence="8" key="1">
    <citation type="journal article" date="2021" name="PeerJ">
        <title>Extensive microbial diversity within the chicken gut microbiome revealed by metagenomics and culture.</title>
        <authorList>
            <person name="Gilroy R."/>
            <person name="Ravi A."/>
            <person name="Getino M."/>
            <person name="Pursley I."/>
            <person name="Horton D.L."/>
            <person name="Alikhan N.F."/>
            <person name="Baker D."/>
            <person name="Gharbi K."/>
            <person name="Hall N."/>
            <person name="Watson M."/>
            <person name="Adriaenssens E.M."/>
            <person name="Foster-Nyarko E."/>
            <person name="Jarju S."/>
            <person name="Secka A."/>
            <person name="Antonio M."/>
            <person name="Oren A."/>
            <person name="Chaudhuri R.R."/>
            <person name="La Ragione R."/>
            <person name="Hildebrand F."/>
            <person name="Pallen M.J."/>
        </authorList>
    </citation>
    <scope>NUCLEOTIDE SEQUENCE</scope>
    <source>
        <strain evidence="8">8470</strain>
    </source>
</reference>
<accession>A0A948TKF5</accession>
<evidence type="ECO:0000256" key="2">
    <source>
        <dbReference type="ARBA" id="ARBA00022801"/>
    </source>
</evidence>
<dbReference type="Pfam" id="PF02837">
    <property type="entry name" value="Glyco_hydro_2_N"/>
    <property type="match status" value="1"/>
</dbReference>
<gene>
    <name evidence="8" type="ORF">H9928_00810</name>
</gene>
<dbReference type="InterPro" id="IPR006104">
    <property type="entry name" value="Glyco_hydro_2_N"/>
</dbReference>
<dbReference type="InterPro" id="IPR006102">
    <property type="entry name" value="Ig-like_GH2"/>
</dbReference>
<dbReference type="Pfam" id="PF16355">
    <property type="entry name" value="DUF4982"/>
    <property type="match status" value="1"/>
</dbReference>
<dbReference type="SUPFAM" id="SSF49785">
    <property type="entry name" value="Galactose-binding domain-like"/>
    <property type="match status" value="1"/>
</dbReference>
<dbReference type="InterPro" id="IPR006103">
    <property type="entry name" value="Glyco_hydro_2_cat"/>
</dbReference>
<keyword evidence="3" id="KW-0326">Glycosidase</keyword>
<dbReference type="InterPro" id="IPR008979">
    <property type="entry name" value="Galactose-bd-like_sf"/>
</dbReference>
<comment type="similarity">
    <text evidence="1">Belongs to the glycosyl hydrolase 2 family.</text>
</comment>